<comment type="caution">
    <text evidence="1">The sequence shown here is derived from an EMBL/GenBank/DDBJ whole genome shotgun (WGS) entry which is preliminary data.</text>
</comment>
<dbReference type="RefSeq" id="WP_099153797.1">
    <property type="nucleotide sequence ID" value="NZ_PDUD01000036.1"/>
</dbReference>
<gene>
    <name evidence="1" type="ORF">CRP01_30225</name>
</gene>
<proteinExistence type="predicted"/>
<dbReference type="OrthoDB" id="1490648at2"/>
<organism evidence="1 2">
    <name type="scientific">Flavilitoribacter nigricans (strain ATCC 23147 / DSM 23189 / NBRC 102662 / NCIMB 1420 / SS-2)</name>
    <name type="common">Lewinella nigricans</name>
    <dbReference type="NCBI Taxonomy" id="1122177"/>
    <lineage>
        <taxon>Bacteria</taxon>
        <taxon>Pseudomonadati</taxon>
        <taxon>Bacteroidota</taxon>
        <taxon>Saprospiria</taxon>
        <taxon>Saprospirales</taxon>
        <taxon>Lewinellaceae</taxon>
        <taxon>Flavilitoribacter</taxon>
    </lineage>
</organism>
<reference evidence="1 2" key="1">
    <citation type="submission" date="2017-10" db="EMBL/GenBank/DDBJ databases">
        <title>The draft genome sequence of Lewinella nigricans NBRC 102662.</title>
        <authorList>
            <person name="Wang K."/>
        </authorList>
    </citation>
    <scope>NUCLEOTIDE SEQUENCE [LARGE SCALE GENOMIC DNA]</scope>
    <source>
        <strain evidence="1 2">NBRC 102662</strain>
    </source>
</reference>
<sequence>MKAILDLIDLVDLRKLSVIGVNGDKTDELFGLVKAGEIRQTEDGIAHFYAGQESGATGNFNRLKRNLQKRLINTFFSSDFHRDTYLTAYFSSFKKDIVCEALMKSGKSGTAAALAQEALPLAIKFHFPELAASLARKLAHHYSVIAVNRRKYEKFRAIRDQYHECAYWENKAVDYYNDLAIDLRLAKTVKSDLIEKAKKYKSKLDAVAHEVPVLNFHLFRLNIHLFLFKILNNGEGIEKTCREGIDFISRLEFTPPPRAQRTFHFNLIPAYLQTGNFEAAYQTIRQLKQMVEKGSHNWIIINAYQCILGFHWQRDEITGEGITAIYDSKLYRIVEEELRIYETYRAILSDSDAIKLGKFLNETPHYSADKKGMNINILVLQFLVFLRRNDRSAIIDRMEALQAYAYRYLAKDPTTRRSELFFRMLFLLAKSAFDLEEVERRSPGITAELHNTPRQISAIDIEVVPYEILWEKVKTWC</sequence>
<protein>
    <submittedName>
        <fullName evidence="1">Uncharacterized protein</fullName>
    </submittedName>
</protein>
<accession>A0A2D0N336</accession>
<evidence type="ECO:0000313" key="2">
    <source>
        <dbReference type="Proteomes" id="UP000223913"/>
    </source>
</evidence>
<dbReference type="EMBL" id="PDUD01000036">
    <property type="protein sequence ID" value="PHN02857.1"/>
    <property type="molecule type" value="Genomic_DNA"/>
</dbReference>
<dbReference type="AlphaFoldDB" id="A0A2D0N336"/>
<evidence type="ECO:0000313" key="1">
    <source>
        <dbReference type="EMBL" id="PHN02857.1"/>
    </source>
</evidence>
<keyword evidence="2" id="KW-1185">Reference proteome</keyword>
<name>A0A2D0N336_FLAN2</name>
<dbReference type="Proteomes" id="UP000223913">
    <property type="component" value="Unassembled WGS sequence"/>
</dbReference>